<organism evidence="2 3">
    <name type="scientific">Sphingobium chungbukense</name>
    <dbReference type="NCBI Taxonomy" id="56193"/>
    <lineage>
        <taxon>Bacteria</taxon>
        <taxon>Pseudomonadati</taxon>
        <taxon>Pseudomonadota</taxon>
        <taxon>Alphaproteobacteria</taxon>
        <taxon>Sphingomonadales</taxon>
        <taxon>Sphingomonadaceae</taxon>
        <taxon>Sphingobium</taxon>
    </lineage>
</organism>
<comment type="caution">
    <text evidence="2">The sequence shown here is derived from an EMBL/GenBank/DDBJ whole genome shotgun (WGS) entry which is preliminary data.</text>
</comment>
<evidence type="ECO:0000313" key="3">
    <source>
        <dbReference type="Proteomes" id="UP000033874"/>
    </source>
</evidence>
<keyword evidence="3" id="KW-1185">Reference proteome</keyword>
<protein>
    <submittedName>
        <fullName evidence="2">Uncharacterized protein</fullName>
    </submittedName>
</protein>
<proteinExistence type="predicted"/>
<name>A0A0M3ARH4_9SPHN</name>
<evidence type="ECO:0000313" key="2">
    <source>
        <dbReference type="EMBL" id="KKW92518.1"/>
    </source>
</evidence>
<reference evidence="2 3" key="1">
    <citation type="submission" date="2015-04" db="EMBL/GenBank/DDBJ databases">
        <title>Genome sequence of aromatic hydrocarbons-degrading Sphingobium chungbukense DJ77.</title>
        <authorList>
            <person name="Kim Y.-C."/>
            <person name="Chae J.-C."/>
        </authorList>
    </citation>
    <scope>NUCLEOTIDE SEQUENCE [LARGE SCALE GENOMIC DNA]</scope>
    <source>
        <strain evidence="2 3">DJ77</strain>
    </source>
</reference>
<dbReference type="EMBL" id="LBIC01000003">
    <property type="protein sequence ID" value="KKW92518.1"/>
    <property type="molecule type" value="Genomic_DNA"/>
</dbReference>
<gene>
    <name evidence="2" type="ORF">YP76_06085</name>
</gene>
<sequence length="219" mass="23024">MTVPLVQAVRDRLQLAGYVELATPFKMAGVDFAFTGAMRGRGGRALDLILFVDTNTGDFGDRDGARVRQRVDALSRALDVTGSRYVVTVILVGAVLAGGIDGLSETCRVLHVEGIVLDAEGKPDGDLASEQLDDRIRVLLPLTLPAAVPDASDGKPAMDQLERVLPKGTEKALVDAVIAASANGEQAVTEAVAKVINEAFKPEPKPTPETTPDNGADPL</sequence>
<evidence type="ECO:0000256" key="1">
    <source>
        <dbReference type="SAM" id="MobiDB-lite"/>
    </source>
</evidence>
<feature type="region of interest" description="Disordered" evidence="1">
    <location>
        <begin position="199"/>
        <end position="219"/>
    </location>
</feature>
<dbReference type="PATRIC" id="fig|56193.3.peg.1266"/>
<dbReference type="Proteomes" id="UP000033874">
    <property type="component" value="Unassembled WGS sequence"/>
</dbReference>
<dbReference type="RefSeq" id="WP_046762736.1">
    <property type="nucleotide sequence ID" value="NZ_LBIC01000003.1"/>
</dbReference>
<dbReference type="AlphaFoldDB" id="A0A0M3ARH4"/>
<dbReference type="STRING" id="56193.YP76_06085"/>
<accession>A0A0M3ARH4</accession>